<dbReference type="Proteomes" id="UP000076420">
    <property type="component" value="Unassembled WGS sequence"/>
</dbReference>
<feature type="domain" description="UspA" evidence="2">
    <location>
        <begin position="17"/>
        <end position="166"/>
    </location>
</feature>
<evidence type="ECO:0000313" key="4">
    <source>
        <dbReference type="Proteomes" id="UP000076420"/>
    </source>
</evidence>
<dbReference type="Gene3D" id="3.40.50.620">
    <property type="entry name" value="HUPs"/>
    <property type="match status" value="1"/>
</dbReference>
<dbReference type="PANTHER" id="PTHR46989">
    <property type="entry name" value="USP DOMAIN-CONTAINING PROTEIN"/>
    <property type="match status" value="1"/>
</dbReference>
<dbReference type="KEGG" id="bgt:106053955"/>
<name>A0A2C9JD98_BIOGL</name>
<evidence type="ECO:0000259" key="2">
    <source>
        <dbReference type="Pfam" id="PF00582"/>
    </source>
</evidence>
<dbReference type="PANTHER" id="PTHR46989:SF3">
    <property type="entry name" value="USPA DOMAIN-CONTAINING PROTEIN"/>
    <property type="match status" value="1"/>
</dbReference>
<organism evidence="3 4">
    <name type="scientific">Biomphalaria glabrata</name>
    <name type="common">Bloodfluke planorb</name>
    <name type="synonym">Freshwater snail</name>
    <dbReference type="NCBI Taxonomy" id="6526"/>
    <lineage>
        <taxon>Eukaryota</taxon>
        <taxon>Metazoa</taxon>
        <taxon>Spiralia</taxon>
        <taxon>Lophotrochozoa</taxon>
        <taxon>Mollusca</taxon>
        <taxon>Gastropoda</taxon>
        <taxon>Heterobranchia</taxon>
        <taxon>Euthyneura</taxon>
        <taxon>Panpulmonata</taxon>
        <taxon>Hygrophila</taxon>
        <taxon>Lymnaeoidea</taxon>
        <taxon>Planorbidae</taxon>
        <taxon>Biomphalaria</taxon>
    </lineage>
</organism>
<protein>
    <recommendedName>
        <fullName evidence="2">UspA domain-containing protein</fullName>
    </recommendedName>
</protein>
<sequence length="197" mass="22034">MMAVDSRADMSKFRAIVLIAVDDSEPAEFAFNWYRDFIHKPEYYTVLLHCTDQNDQEIRDASSSTRRESNGSQGPGRTAKIIKEMSERMKRIEEKFGHLMEINGIVGKIRKGKGKPGEAIVKAANEEGATMIVTGTRGLSKLKRAFLGSVSDYVVHNSPVPVITCRVISDLGLLNFPSFSKSKKCIFLFDVDKIVNE</sequence>
<accession>A0A2C9JD98</accession>
<dbReference type="EnsemblMetazoa" id="BGLB000918-RE">
    <property type="protein sequence ID" value="BGLB000918-PE"/>
    <property type="gene ID" value="BGLB000918"/>
</dbReference>
<dbReference type="InterPro" id="IPR014729">
    <property type="entry name" value="Rossmann-like_a/b/a_fold"/>
</dbReference>
<dbReference type="InterPro" id="IPR006015">
    <property type="entry name" value="Universal_stress_UspA"/>
</dbReference>
<dbReference type="PRINTS" id="PR01438">
    <property type="entry name" value="UNVRSLSTRESS"/>
</dbReference>
<gene>
    <name evidence="3" type="primary">106053955</name>
</gene>
<feature type="region of interest" description="Disordered" evidence="1">
    <location>
        <begin position="57"/>
        <end position="78"/>
    </location>
</feature>
<dbReference type="AlphaFoldDB" id="A0A2C9JD98"/>
<dbReference type="OrthoDB" id="843225at2759"/>
<dbReference type="SUPFAM" id="SSF52402">
    <property type="entry name" value="Adenine nucleotide alpha hydrolases-like"/>
    <property type="match status" value="1"/>
</dbReference>
<dbReference type="InterPro" id="IPR006016">
    <property type="entry name" value="UspA"/>
</dbReference>
<evidence type="ECO:0000256" key="1">
    <source>
        <dbReference type="SAM" id="MobiDB-lite"/>
    </source>
</evidence>
<dbReference type="Pfam" id="PF00582">
    <property type="entry name" value="Usp"/>
    <property type="match status" value="1"/>
</dbReference>
<reference evidence="3" key="1">
    <citation type="submission" date="2020-05" db="UniProtKB">
        <authorList>
            <consortium name="EnsemblMetazoa"/>
        </authorList>
    </citation>
    <scope>IDENTIFICATION</scope>
    <source>
        <strain evidence="3">BB02</strain>
    </source>
</reference>
<dbReference type="EnsemblMetazoa" id="BGLB000918-RD">
    <property type="protein sequence ID" value="BGLB000918-PD"/>
    <property type="gene ID" value="BGLB000918"/>
</dbReference>
<feature type="compositionally biased region" description="Basic and acidic residues" evidence="1">
    <location>
        <begin position="57"/>
        <end position="69"/>
    </location>
</feature>
<dbReference type="VEuPathDB" id="VectorBase:BGLAX_032463"/>
<dbReference type="RefSeq" id="XP_013065105.2">
    <property type="nucleotide sequence ID" value="XM_013209651.2"/>
</dbReference>
<dbReference type="CDD" id="cd23659">
    <property type="entry name" value="USP_At3g01520-like"/>
    <property type="match status" value="1"/>
</dbReference>
<proteinExistence type="predicted"/>
<dbReference type="EnsemblMetazoa" id="BGLB000918-RC">
    <property type="protein sequence ID" value="BGLB000918-PC"/>
    <property type="gene ID" value="BGLB000918"/>
</dbReference>
<dbReference type="VEuPathDB" id="VectorBase:BGLB000918"/>
<evidence type="ECO:0000313" key="3">
    <source>
        <dbReference type="EnsemblMetazoa" id="BGLB000918-PE"/>
    </source>
</evidence>